<proteinExistence type="predicted"/>
<dbReference type="Proteomes" id="UP001241056">
    <property type="component" value="Unassembled WGS sequence"/>
</dbReference>
<sequence length="138" mass="15758">MEEVLDLLREHCEDTPYPMELPTDDDLLDIQEQLLIHIPYELREFLLNASDIVLGSLEPVTASDPGAHTYLPEVASLAWEQGLPRYLVPLCQHADGYYAVQPDGEVVNWDSNGQDFSDESWETVWDWAHDCWLATVQS</sequence>
<keyword evidence="2" id="KW-1185">Reference proteome</keyword>
<dbReference type="Gene3D" id="3.40.1580.10">
    <property type="entry name" value="SMI1/KNR4-like"/>
    <property type="match status" value="1"/>
</dbReference>
<dbReference type="SUPFAM" id="SSF160631">
    <property type="entry name" value="SMI1/KNR4-like"/>
    <property type="match status" value="1"/>
</dbReference>
<dbReference type="EMBL" id="JAUCDY010000011">
    <property type="protein sequence ID" value="MDM7858437.1"/>
    <property type="molecule type" value="Genomic_DNA"/>
</dbReference>
<gene>
    <name evidence="1" type="ORF">QEZ41_09150</name>
</gene>
<comment type="caution">
    <text evidence="1">The sequence shown here is derived from an EMBL/GenBank/DDBJ whole genome shotgun (WGS) entry which is preliminary data.</text>
</comment>
<accession>A0ABT7SS84</accession>
<dbReference type="Pfam" id="PF14567">
    <property type="entry name" value="SUKH_5"/>
    <property type="match status" value="1"/>
</dbReference>
<dbReference type="RefSeq" id="WP_289411143.1">
    <property type="nucleotide sequence ID" value="NZ_JAUCDY010000011.1"/>
</dbReference>
<protein>
    <submittedName>
        <fullName evidence="1">SMI1/KNR4 family protein</fullName>
    </submittedName>
</protein>
<dbReference type="InterPro" id="IPR037883">
    <property type="entry name" value="Knr4/Smi1-like_sf"/>
</dbReference>
<organism evidence="1 2">
    <name type="scientific">Thiopseudomonas acetoxidans</name>
    <dbReference type="NCBI Taxonomy" id="3041622"/>
    <lineage>
        <taxon>Bacteria</taxon>
        <taxon>Pseudomonadati</taxon>
        <taxon>Pseudomonadota</taxon>
        <taxon>Gammaproteobacteria</taxon>
        <taxon>Pseudomonadales</taxon>
        <taxon>Pseudomonadaceae</taxon>
        <taxon>Thiopseudomonas</taxon>
    </lineage>
</organism>
<name>A0ABT7SS84_9GAMM</name>
<reference evidence="1 2" key="1">
    <citation type="submission" date="2023-06" db="EMBL/GenBank/DDBJ databases">
        <title>Thiopseudomonas sp. CY1220 draft genome sequence.</title>
        <authorList>
            <person name="Zhao G."/>
            <person name="An M."/>
        </authorList>
    </citation>
    <scope>NUCLEOTIDE SEQUENCE [LARGE SCALE GENOMIC DNA]</scope>
    <source>
        <strain evidence="1 2">CY1220</strain>
    </source>
</reference>
<evidence type="ECO:0000313" key="2">
    <source>
        <dbReference type="Proteomes" id="UP001241056"/>
    </source>
</evidence>
<evidence type="ECO:0000313" key="1">
    <source>
        <dbReference type="EMBL" id="MDM7858437.1"/>
    </source>
</evidence>